<dbReference type="PaxDb" id="35128-Thaps11383"/>
<dbReference type="KEGG" id="tps:THAPSDRAFT_11383"/>
<dbReference type="Proteomes" id="UP000001449">
    <property type="component" value="Unassembled WGS sequence"/>
</dbReference>
<dbReference type="InParanoid" id="B8LDV3"/>
<evidence type="ECO:0000313" key="2">
    <source>
        <dbReference type="Proteomes" id="UP000001449"/>
    </source>
</evidence>
<dbReference type="RefSeq" id="XP_002297178.1">
    <property type="nucleotide sequence ID" value="XM_002297142.1"/>
</dbReference>
<evidence type="ECO:0000313" key="1">
    <source>
        <dbReference type="EMBL" id="EED86503.1"/>
    </source>
</evidence>
<name>B8LDV3_THAPS</name>
<dbReference type="GeneID" id="7444410"/>
<protein>
    <submittedName>
        <fullName evidence="1">Uncharacterized protein</fullName>
    </submittedName>
</protein>
<dbReference type="AlphaFoldDB" id="B8LDV3"/>
<accession>B8LDV3</accession>
<keyword evidence="2" id="KW-1185">Reference proteome</keyword>
<organism evidence="1 2">
    <name type="scientific">Thalassiosira pseudonana</name>
    <name type="common">Marine diatom</name>
    <name type="synonym">Cyclotella nana</name>
    <dbReference type="NCBI Taxonomy" id="35128"/>
    <lineage>
        <taxon>Eukaryota</taxon>
        <taxon>Sar</taxon>
        <taxon>Stramenopiles</taxon>
        <taxon>Ochrophyta</taxon>
        <taxon>Bacillariophyta</taxon>
        <taxon>Coscinodiscophyceae</taxon>
        <taxon>Thalassiosirophycidae</taxon>
        <taxon>Thalassiosirales</taxon>
        <taxon>Thalassiosiraceae</taxon>
        <taxon>Thalassiosira</taxon>
    </lineage>
</organism>
<dbReference type="HOGENOM" id="CLU_1672816_0_0_1"/>
<sequence length="158" mass="17954">MSTRVFPIFRSLQRAVGGYGAFRYEPSLATSQKYHGTSFKEDEQESDDVECIGRVLPDGHPNPDEMNYDNEINTNPNTWPINSEEACNARREFVRDGFRRLYATALGQNRVLEMGSAFGVGERVGLQVNVTNQNTPSDEDRPSVPLHVAEEEWMYYAQ</sequence>
<reference evidence="1 2" key="2">
    <citation type="journal article" date="2008" name="Nature">
        <title>The Phaeodactylum genome reveals the evolutionary history of diatom genomes.</title>
        <authorList>
            <person name="Bowler C."/>
            <person name="Allen A.E."/>
            <person name="Badger J.H."/>
            <person name="Grimwood J."/>
            <person name="Jabbari K."/>
            <person name="Kuo A."/>
            <person name="Maheswari U."/>
            <person name="Martens C."/>
            <person name="Maumus F."/>
            <person name="Otillar R.P."/>
            <person name="Rayko E."/>
            <person name="Salamov A."/>
            <person name="Vandepoele K."/>
            <person name="Beszteri B."/>
            <person name="Gruber A."/>
            <person name="Heijde M."/>
            <person name="Katinka M."/>
            <person name="Mock T."/>
            <person name="Valentin K."/>
            <person name="Verret F."/>
            <person name="Berges J.A."/>
            <person name="Brownlee C."/>
            <person name="Cadoret J.P."/>
            <person name="Chiovitti A."/>
            <person name="Choi C.J."/>
            <person name="Coesel S."/>
            <person name="De Martino A."/>
            <person name="Detter J.C."/>
            <person name="Durkin C."/>
            <person name="Falciatore A."/>
            <person name="Fournet J."/>
            <person name="Haruta M."/>
            <person name="Huysman M.J."/>
            <person name="Jenkins B.D."/>
            <person name="Jiroutova K."/>
            <person name="Jorgensen R.E."/>
            <person name="Joubert Y."/>
            <person name="Kaplan A."/>
            <person name="Kroger N."/>
            <person name="Kroth P.G."/>
            <person name="La Roche J."/>
            <person name="Lindquist E."/>
            <person name="Lommer M."/>
            <person name="Martin-Jezequel V."/>
            <person name="Lopez P.J."/>
            <person name="Lucas S."/>
            <person name="Mangogna M."/>
            <person name="McGinnis K."/>
            <person name="Medlin L.K."/>
            <person name="Montsant A."/>
            <person name="Oudot-Le Secq M.P."/>
            <person name="Napoli C."/>
            <person name="Obornik M."/>
            <person name="Parker M.S."/>
            <person name="Petit J.L."/>
            <person name="Porcel B.M."/>
            <person name="Poulsen N."/>
            <person name="Robison M."/>
            <person name="Rychlewski L."/>
            <person name="Rynearson T.A."/>
            <person name="Schmutz J."/>
            <person name="Shapiro H."/>
            <person name="Siaut M."/>
            <person name="Stanley M."/>
            <person name="Sussman M.R."/>
            <person name="Taylor A.R."/>
            <person name="Vardi A."/>
            <person name="von Dassow P."/>
            <person name="Vyverman W."/>
            <person name="Willis A."/>
            <person name="Wyrwicz L.S."/>
            <person name="Rokhsar D.S."/>
            <person name="Weissenbach J."/>
            <person name="Armbrust E.V."/>
            <person name="Green B.R."/>
            <person name="Van de Peer Y."/>
            <person name="Grigoriev I.V."/>
        </authorList>
    </citation>
    <scope>NUCLEOTIDE SEQUENCE [LARGE SCALE GENOMIC DNA]</scope>
    <source>
        <strain evidence="1 2">CCMP1335</strain>
    </source>
</reference>
<proteinExistence type="predicted"/>
<gene>
    <name evidence="1" type="ORF">THAPSDRAFT_11383</name>
</gene>
<dbReference type="EMBL" id="DS999421">
    <property type="protein sequence ID" value="EED86503.1"/>
    <property type="molecule type" value="Genomic_DNA"/>
</dbReference>
<reference evidence="1 2" key="1">
    <citation type="journal article" date="2004" name="Science">
        <title>The genome of the diatom Thalassiosira pseudonana: ecology, evolution, and metabolism.</title>
        <authorList>
            <person name="Armbrust E.V."/>
            <person name="Berges J.A."/>
            <person name="Bowler C."/>
            <person name="Green B.R."/>
            <person name="Martinez D."/>
            <person name="Putnam N.H."/>
            <person name="Zhou S."/>
            <person name="Allen A.E."/>
            <person name="Apt K.E."/>
            <person name="Bechner M."/>
            <person name="Brzezinski M.A."/>
            <person name="Chaal B.K."/>
            <person name="Chiovitti A."/>
            <person name="Davis A.K."/>
            <person name="Demarest M.S."/>
            <person name="Detter J.C."/>
            <person name="Glavina T."/>
            <person name="Goodstein D."/>
            <person name="Hadi M.Z."/>
            <person name="Hellsten U."/>
            <person name="Hildebrand M."/>
            <person name="Jenkins B.D."/>
            <person name="Jurka J."/>
            <person name="Kapitonov V.V."/>
            <person name="Kroger N."/>
            <person name="Lau W.W."/>
            <person name="Lane T.W."/>
            <person name="Larimer F.W."/>
            <person name="Lippmeier J.C."/>
            <person name="Lucas S."/>
            <person name="Medina M."/>
            <person name="Montsant A."/>
            <person name="Obornik M."/>
            <person name="Parker M.S."/>
            <person name="Palenik B."/>
            <person name="Pazour G.J."/>
            <person name="Richardson P.M."/>
            <person name="Rynearson T.A."/>
            <person name="Saito M.A."/>
            <person name="Schwartz D.C."/>
            <person name="Thamatrakoln K."/>
            <person name="Valentin K."/>
            <person name="Vardi A."/>
            <person name="Wilkerson F.P."/>
            <person name="Rokhsar D.S."/>
        </authorList>
    </citation>
    <scope>NUCLEOTIDE SEQUENCE [LARGE SCALE GENOMIC DNA]</scope>
    <source>
        <strain evidence="1 2">CCMP1335</strain>
    </source>
</reference>